<dbReference type="GO" id="GO:0016020">
    <property type="term" value="C:membrane"/>
    <property type="evidence" value="ECO:0007669"/>
    <property type="project" value="UniProtKB-SubCell"/>
</dbReference>
<dbReference type="Pfam" id="PF03798">
    <property type="entry name" value="TRAM_LAG1_CLN8"/>
    <property type="match status" value="1"/>
</dbReference>
<feature type="transmembrane region" description="Helical" evidence="8">
    <location>
        <begin position="234"/>
        <end position="258"/>
    </location>
</feature>
<dbReference type="PANTHER" id="PTHR12560:SF0">
    <property type="entry name" value="LD18904P"/>
    <property type="match status" value="1"/>
</dbReference>
<feature type="transmembrane region" description="Helical" evidence="8">
    <location>
        <begin position="20"/>
        <end position="38"/>
    </location>
</feature>
<keyword evidence="5 6" id="KW-0472">Membrane</keyword>
<reference evidence="10 11" key="1">
    <citation type="journal article" date="2020" name="Genomics">
        <title>Complete, high-quality genomes from long-read metagenomic sequencing of two wolf lichen thalli reveals enigmatic genome architecture.</title>
        <authorList>
            <person name="McKenzie S.K."/>
            <person name="Walston R.F."/>
            <person name="Allen J.L."/>
        </authorList>
    </citation>
    <scope>NUCLEOTIDE SEQUENCE [LARGE SCALE GENOMIC DNA]</scope>
    <source>
        <strain evidence="10">WasteWater1</strain>
    </source>
</reference>
<feature type="transmembrane region" description="Helical" evidence="8">
    <location>
        <begin position="151"/>
        <end position="167"/>
    </location>
</feature>
<evidence type="ECO:0000313" key="10">
    <source>
        <dbReference type="EMBL" id="KAF6226494.1"/>
    </source>
</evidence>
<gene>
    <name evidence="10" type="ORF">HO133_009360</name>
</gene>
<sequence length="420" mass="48374">MAVQKGQLFANWTTRKQIVVSWSLILSVTIIHSLVPLVRSYTRLFYELPYPQANGQYIQGSDDALFVLGWLVLMTAIRATIIECVYEFVTRLRLMSRKASMRFAEQAFLLTYDFTSFSMGMNILVNSSYWLNFEELWSTWPSREISGELKWYYLVQLAFWLQQLLAINLEKRRKDFGQMFLHHCVTSFLMYVAYAYRWTNVGNVILCIMDVVDFLLPLAKMLKYLHFEAACNTMFGIFLTTWLVARHGIYVKLCWSIYRDVPRVMPFACYSGETMELETDPSKLSRWRYFDPFFDQKGTICLDRNVKSIFLGLLLMLQVLSIVWFGMIIKVALSMLNGEGANDTRSGDEDEGGEDEEEEEEEEECEARSNGKRTQSANAKAKASGSEAPSRQTGLFQRGGIRVPGSRDRKELIGRVGCNG</sequence>
<dbReference type="GO" id="GO:0050291">
    <property type="term" value="F:sphingosine N-acyltransferase activity"/>
    <property type="evidence" value="ECO:0007669"/>
    <property type="project" value="InterPro"/>
</dbReference>
<keyword evidence="4 8" id="KW-1133">Transmembrane helix</keyword>
<dbReference type="PANTHER" id="PTHR12560">
    <property type="entry name" value="LONGEVITY ASSURANCE FACTOR 1 LAG1"/>
    <property type="match status" value="1"/>
</dbReference>
<feature type="transmembrane region" description="Helical" evidence="8">
    <location>
        <begin position="309"/>
        <end position="329"/>
    </location>
</feature>
<feature type="compositionally biased region" description="Acidic residues" evidence="7">
    <location>
        <begin position="348"/>
        <end position="365"/>
    </location>
</feature>
<evidence type="ECO:0000256" key="7">
    <source>
        <dbReference type="SAM" id="MobiDB-lite"/>
    </source>
</evidence>
<evidence type="ECO:0000256" key="4">
    <source>
        <dbReference type="ARBA" id="ARBA00022989"/>
    </source>
</evidence>
<keyword evidence="3 6" id="KW-0812">Transmembrane</keyword>
<name>A0A8H6CNI3_9LECA</name>
<dbReference type="GO" id="GO:0046513">
    <property type="term" value="P:ceramide biosynthetic process"/>
    <property type="evidence" value="ECO:0007669"/>
    <property type="project" value="InterPro"/>
</dbReference>
<evidence type="ECO:0000256" key="5">
    <source>
        <dbReference type="ARBA" id="ARBA00023136"/>
    </source>
</evidence>
<dbReference type="EMBL" id="JACCJB010000006">
    <property type="protein sequence ID" value="KAF6226494.1"/>
    <property type="molecule type" value="Genomic_DNA"/>
</dbReference>
<feature type="domain" description="TLC" evidence="9">
    <location>
        <begin position="101"/>
        <end position="337"/>
    </location>
</feature>
<dbReference type="InterPro" id="IPR016439">
    <property type="entry name" value="Lag1/Lac1-like"/>
</dbReference>
<evidence type="ECO:0000313" key="11">
    <source>
        <dbReference type="Proteomes" id="UP000593566"/>
    </source>
</evidence>
<dbReference type="RefSeq" id="XP_037155047.1">
    <property type="nucleotide sequence ID" value="XM_037300221.1"/>
</dbReference>
<dbReference type="AlphaFoldDB" id="A0A8H6CNI3"/>
<protein>
    <recommendedName>
        <fullName evidence="9">TLC domain-containing protein</fullName>
    </recommendedName>
</protein>
<evidence type="ECO:0000256" key="3">
    <source>
        <dbReference type="ARBA" id="ARBA00022692"/>
    </source>
</evidence>
<feature type="transmembrane region" description="Helical" evidence="8">
    <location>
        <begin position="64"/>
        <end position="86"/>
    </location>
</feature>
<dbReference type="InterPro" id="IPR006634">
    <property type="entry name" value="TLC-dom"/>
</dbReference>
<proteinExistence type="inferred from homology"/>
<dbReference type="GeneID" id="59337755"/>
<comment type="caution">
    <text evidence="10">The sequence shown here is derived from an EMBL/GenBank/DDBJ whole genome shotgun (WGS) entry which is preliminary data.</text>
</comment>
<dbReference type="PIRSF" id="PIRSF005225">
    <property type="entry name" value="LAG1_LAC1"/>
    <property type="match status" value="1"/>
</dbReference>
<comment type="subcellular location">
    <subcellularLocation>
        <location evidence="1">Membrane</location>
        <topology evidence="1">Multi-pass membrane protein</topology>
    </subcellularLocation>
</comment>
<dbReference type="Proteomes" id="UP000593566">
    <property type="component" value="Unassembled WGS sequence"/>
</dbReference>
<dbReference type="SMART" id="SM00724">
    <property type="entry name" value="TLC"/>
    <property type="match status" value="1"/>
</dbReference>
<evidence type="ECO:0000256" key="6">
    <source>
        <dbReference type="PROSITE-ProRule" id="PRU00205"/>
    </source>
</evidence>
<evidence type="ECO:0000256" key="1">
    <source>
        <dbReference type="ARBA" id="ARBA00004141"/>
    </source>
</evidence>
<accession>A0A8H6CNI3</accession>
<feature type="transmembrane region" description="Helical" evidence="8">
    <location>
        <begin position="107"/>
        <end position="131"/>
    </location>
</feature>
<evidence type="ECO:0000256" key="8">
    <source>
        <dbReference type="SAM" id="Phobius"/>
    </source>
</evidence>
<evidence type="ECO:0000256" key="2">
    <source>
        <dbReference type="ARBA" id="ARBA00009808"/>
    </source>
</evidence>
<comment type="similarity">
    <text evidence="2">Belongs to the sphingosine N-acyltransferase family.</text>
</comment>
<feature type="region of interest" description="Disordered" evidence="7">
    <location>
        <begin position="340"/>
        <end position="403"/>
    </location>
</feature>
<keyword evidence="11" id="KW-1185">Reference proteome</keyword>
<evidence type="ECO:0000259" key="9">
    <source>
        <dbReference type="PROSITE" id="PS50922"/>
    </source>
</evidence>
<organism evidence="10 11">
    <name type="scientific">Letharia lupina</name>
    <dbReference type="NCBI Taxonomy" id="560253"/>
    <lineage>
        <taxon>Eukaryota</taxon>
        <taxon>Fungi</taxon>
        <taxon>Dikarya</taxon>
        <taxon>Ascomycota</taxon>
        <taxon>Pezizomycotina</taxon>
        <taxon>Lecanoromycetes</taxon>
        <taxon>OSLEUM clade</taxon>
        <taxon>Lecanoromycetidae</taxon>
        <taxon>Lecanorales</taxon>
        <taxon>Lecanorineae</taxon>
        <taxon>Parmeliaceae</taxon>
        <taxon>Letharia</taxon>
    </lineage>
</organism>
<dbReference type="PROSITE" id="PS50922">
    <property type="entry name" value="TLC"/>
    <property type="match status" value="1"/>
</dbReference>